<evidence type="ECO:0000256" key="1">
    <source>
        <dbReference type="ARBA" id="ARBA00007435"/>
    </source>
</evidence>
<dbReference type="CDD" id="cd10449">
    <property type="entry name" value="GIY-YIG_SLX1_like"/>
    <property type="match status" value="1"/>
</dbReference>
<dbReference type="PANTHER" id="PTHR34477">
    <property type="entry name" value="UPF0213 PROTEIN YHBQ"/>
    <property type="match status" value="1"/>
</dbReference>
<dbReference type="SUPFAM" id="SSF82771">
    <property type="entry name" value="GIY-YIG endonuclease"/>
    <property type="match status" value="1"/>
</dbReference>
<feature type="domain" description="GIY-YIG" evidence="2">
    <location>
        <begin position="1"/>
        <end position="79"/>
    </location>
</feature>
<name>A0A1F5NS22_9BACT</name>
<dbReference type="Pfam" id="PF01541">
    <property type="entry name" value="GIY-YIG"/>
    <property type="match status" value="1"/>
</dbReference>
<dbReference type="AlphaFoldDB" id="A0A1F5NS22"/>
<dbReference type="PANTHER" id="PTHR34477:SF1">
    <property type="entry name" value="UPF0213 PROTEIN YHBQ"/>
    <property type="match status" value="1"/>
</dbReference>
<dbReference type="InterPro" id="IPR000305">
    <property type="entry name" value="GIY-YIG_endonuc"/>
</dbReference>
<dbReference type="InterPro" id="IPR035901">
    <property type="entry name" value="GIY-YIG_endonuc_sf"/>
</dbReference>
<protein>
    <recommendedName>
        <fullName evidence="2">GIY-YIG domain-containing protein</fullName>
    </recommendedName>
</protein>
<dbReference type="PROSITE" id="PS50164">
    <property type="entry name" value="GIY_YIG"/>
    <property type="match status" value="1"/>
</dbReference>
<sequence>MYYVYILKSQKDQSYYKGFTEDLQAQFEKHNRGGQIYTSKKKLFELEWYCAFKDKTKALAFERYLKSGSGFAFSKKHLI</sequence>
<gene>
    <name evidence="3" type="ORF">A2660_01240</name>
</gene>
<reference evidence="3 4" key="1">
    <citation type="journal article" date="2016" name="Nat. Commun.">
        <title>Thousands of microbial genomes shed light on interconnected biogeochemical processes in an aquifer system.</title>
        <authorList>
            <person name="Anantharaman K."/>
            <person name="Brown C.T."/>
            <person name="Hug L.A."/>
            <person name="Sharon I."/>
            <person name="Castelle C.J."/>
            <person name="Probst A.J."/>
            <person name="Thomas B.C."/>
            <person name="Singh A."/>
            <person name="Wilkins M.J."/>
            <person name="Karaoz U."/>
            <person name="Brodie E.L."/>
            <person name="Williams K.H."/>
            <person name="Hubbard S.S."/>
            <person name="Banfield J.F."/>
        </authorList>
    </citation>
    <scope>NUCLEOTIDE SEQUENCE [LARGE SCALE GENOMIC DNA]</scope>
</reference>
<comment type="similarity">
    <text evidence="1">Belongs to the UPF0213 family.</text>
</comment>
<dbReference type="Proteomes" id="UP000176233">
    <property type="component" value="Unassembled WGS sequence"/>
</dbReference>
<dbReference type="Gene3D" id="3.40.1440.10">
    <property type="entry name" value="GIY-YIG endonuclease"/>
    <property type="match status" value="1"/>
</dbReference>
<dbReference type="InterPro" id="IPR050190">
    <property type="entry name" value="UPF0213_domain"/>
</dbReference>
<evidence type="ECO:0000313" key="3">
    <source>
        <dbReference type="EMBL" id="OGE80469.1"/>
    </source>
</evidence>
<accession>A0A1F5NS22</accession>
<organism evidence="3 4">
    <name type="scientific">Candidatus Doudnabacteria bacterium RIFCSPHIGHO2_01_FULL_45_18</name>
    <dbReference type="NCBI Taxonomy" id="1817823"/>
    <lineage>
        <taxon>Bacteria</taxon>
        <taxon>Candidatus Doudnaibacteriota</taxon>
    </lineage>
</organism>
<comment type="caution">
    <text evidence="3">The sequence shown here is derived from an EMBL/GenBank/DDBJ whole genome shotgun (WGS) entry which is preliminary data.</text>
</comment>
<dbReference type="EMBL" id="MFEJ01000011">
    <property type="protein sequence ID" value="OGE80469.1"/>
    <property type="molecule type" value="Genomic_DNA"/>
</dbReference>
<proteinExistence type="inferred from homology"/>
<evidence type="ECO:0000313" key="4">
    <source>
        <dbReference type="Proteomes" id="UP000176233"/>
    </source>
</evidence>
<evidence type="ECO:0000259" key="2">
    <source>
        <dbReference type="PROSITE" id="PS50164"/>
    </source>
</evidence>